<dbReference type="EMBL" id="JAHBMH010000073">
    <property type="protein sequence ID" value="KAK1933359.1"/>
    <property type="molecule type" value="Genomic_DNA"/>
</dbReference>
<evidence type="ECO:0000256" key="1">
    <source>
        <dbReference type="ARBA" id="ARBA00004173"/>
    </source>
</evidence>
<comment type="subcellular location">
    <subcellularLocation>
        <location evidence="1">Mitochondrion</location>
    </subcellularLocation>
</comment>
<evidence type="ECO:0000256" key="3">
    <source>
        <dbReference type="ARBA" id="ARBA00022980"/>
    </source>
</evidence>
<proteinExistence type="inferred from homology"/>
<dbReference type="PANTHER" id="PTHR13477:SF0">
    <property type="entry name" value="LARGE RIBOSOMAL SUBUNIT PROTEIN ML49"/>
    <property type="match status" value="1"/>
</dbReference>
<evidence type="ECO:0000256" key="4">
    <source>
        <dbReference type="ARBA" id="ARBA00023128"/>
    </source>
</evidence>
<dbReference type="Pfam" id="PF05046">
    <property type="entry name" value="Img2"/>
    <property type="match status" value="1"/>
</dbReference>
<evidence type="ECO:0000256" key="6">
    <source>
        <dbReference type="ARBA" id="ARBA00035191"/>
    </source>
</evidence>
<comment type="similarity">
    <text evidence="2">Belongs to the mitochondrion-specific ribosomal protein mL49 family.</text>
</comment>
<organism evidence="7 8">
    <name type="scientific">Babesia divergens</name>
    <dbReference type="NCBI Taxonomy" id="32595"/>
    <lineage>
        <taxon>Eukaryota</taxon>
        <taxon>Sar</taxon>
        <taxon>Alveolata</taxon>
        <taxon>Apicomplexa</taxon>
        <taxon>Aconoidasida</taxon>
        <taxon>Piroplasmida</taxon>
        <taxon>Babesiidae</taxon>
        <taxon>Babesia</taxon>
    </lineage>
</organism>
<dbReference type="GO" id="GO:0006412">
    <property type="term" value="P:translation"/>
    <property type="evidence" value="ECO:0007669"/>
    <property type="project" value="InterPro"/>
</dbReference>
<evidence type="ECO:0000256" key="5">
    <source>
        <dbReference type="ARBA" id="ARBA00023274"/>
    </source>
</evidence>
<keyword evidence="5" id="KW-0687">Ribonucleoprotein</keyword>
<accession>A0AAD9G7T6</accession>
<reference evidence="7" key="2">
    <citation type="submission" date="2021-05" db="EMBL/GenBank/DDBJ databases">
        <authorList>
            <person name="Pain A."/>
        </authorList>
    </citation>
    <scope>NUCLEOTIDE SEQUENCE</scope>
    <source>
        <strain evidence="7">1802A</strain>
    </source>
</reference>
<dbReference type="InterPro" id="IPR007740">
    <property type="entry name" value="Ribosomal_mL49"/>
</dbReference>
<evidence type="ECO:0000313" key="8">
    <source>
        <dbReference type="Proteomes" id="UP001195914"/>
    </source>
</evidence>
<protein>
    <recommendedName>
        <fullName evidence="6">Large ribosomal subunit protein mL49</fullName>
    </recommendedName>
</protein>
<sequence>MFNILFYARGKRFFSTLQQELERTLEAKINAIPFHINRTASGNLAVFVKHRNNGNLAYTYVQKIKGNRKILKEELQVIVGNRKIKDTGSAFVVQGNFKNQFVKYLNSIGF</sequence>
<evidence type="ECO:0000256" key="2">
    <source>
        <dbReference type="ARBA" id="ARBA00005677"/>
    </source>
</evidence>
<dbReference type="GO" id="GO:0003735">
    <property type="term" value="F:structural constituent of ribosome"/>
    <property type="evidence" value="ECO:0007669"/>
    <property type="project" value="InterPro"/>
</dbReference>
<comment type="caution">
    <text evidence="7">The sequence shown here is derived from an EMBL/GenBank/DDBJ whole genome shotgun (WGS) entry which is preliminary data.</text>
</comment>
<name>A0AAD9G7T6_BABDI</name>
<dbReference type="GO" id="GO:0005762">
    <property type="term" value="C:mitochondrial large ribosomal subunit"/>
    <property type="evidence" value="ECO:0007669"/>
    <property type="project" value="TreeGrafter"/>
</dbReference>
<keyword evidence="3" id="KW-0689">Ribosomal protein</keyword>
<dbReference type="Gene3D" id="3.30.780.10">
    <property type="entry name" value="SUI1-like domain"/>
    <property type="match status" value="1"/>
</dbReference>
<reference evidence="7" key="1">
    <citation type="journal article" date="2014" name="Nucleic Acids Res.">
        <title>The evolutionary dynamics of variant antigen genes in Babesia reveal a history of genomic innovation underlying host-parasite interaction.</title>
        <authorList>
            <person name="Jackson A.P."/>
            <person name="Otto T.D."/>
            <person name="Darby A."/>
            <person name="Ramaprasad A."/>
            <person name="Xia D."/>
            <person name="Echaide I.E."/>
            <person name="Farber M."/>
            <person name="Gahlot S."/>
            <person name="Gamble J."/>
            <person name="Gupta D."/>
            <person name="Gupta Y."/>
            <person name="Jackson L."/>
            <person name="Malandrin L."/>
            <person name="Malas T.B."/>
            <person name="Moussa E."/>
            <person name="Nair M."/>
            <person name="Reid A.J."/>
            <person name="Sanders M."/>
            <person name="Sharma J."/>
            <person name="Tracey A."/>
            <person name="Quail M.A."/>
            <person name="Weir W."/>
            <person name="Wastling J.M."/>
            <person name="Hall N."/>
            <person name="Willadsen P."/>
            <person name="Lingelbach K."/>
            <person name="Shiels B."/>
            <person name="Tait A."/>
            <person name="Berriman M."/>
            <person name="Allred D.R."/>
            <person name="Pain A."/>
        </authorList>
    </citation>
    <scope>NUCLEOTIDE SEQUENCE</scope>
    <source>
        <strain evidence="7">1802A</strain>
    </source>
</reference>
<keyword evidence="8" id="KW-1185">Reference proteome</keyword>
<gene>
    <name evidence="7" type="ORF">X943_003301</name>
</gene>
<dbReference type="AlphaFoldDB" id="A0AAD9G7T6"/>
<dbReference type="PANTHER" id="PTHR13477">
    <property type="entry name" value="MITOCHONDRIAL 39S RIBOSOMAL PROTEIN L49"/>
    <property type="match status" value="1"/>
</dbReference>
<dbReference type="Proteomes" id="UP001195914">
    <property type="component" value="Unassembled WGS sequence"/>
</dbReference>
<evidence type="ECO:0000313" key="7">
    <source>
        <dbReference type="EMBL" id="KAK1933359.1"/>
    </source>
</evidence>
<keyword evidence="4" id="KW-0496">Mitochondrion</keyword>